<dbReference type="AlphaFoldDB" id="A0A4U5M6X7"/>
<keyword evidence="3" id="KW-1185">Reference proteome</keyword>
<evidence type="ECO:0000256" key="1">
    <source>
        <dbReference type="SAM" id="MobiDB-lite"/>
    </source>
</evidence>
<evidence type="ECO:0000313" key="2">
    <source>
        <dbReference type="EMBL" id="TKR64640.1"/>
    </source>
</evidence>
<comment type="caution">
    <text evidence="2">The sequence shown here is derived from an EMBL/GenBank/DDBJ whole genome shotgun (WGS) entry which is preliminary data.</text>
</comment>
<sequence length="87" mass="9477">MHVINPCGGPYVPQREPGCGLSESGSSVPRDDVLLKGAWKPMLEMSKSQWNLARKGGDAETRKALEGQKRTKRVKISEKADLAQAEA</sequence>
<protein>
    <submittedName>
        <fullName evidence="2">Uncharacterized protein</fullName>
    </submittedName>
</protein>
<feature type="region of interest" description="Disordered" evidence="1">
    <location>
        <begin position="1"/>
        <end position="28"/>
    </location>
</feature>
<dbReference type="EMBL" id="AZBU02000009">
    <property type="protein sequence ID" value="TKR64640.1"/>
    <property type="molecule type" value="Genomic_DNA"/>
</dbReference>
<organism evidence="2 3">
    <name type="scientific">Steinernema carpocapsae</name>
    <name type="common">Entomopathogenic nematode</name>
    <dbReference type="NCBI Taxonomy" id="34508"/>
    <lineage>
        <taxon>Eukaryota</taxon>
        <taxon>Metazoa</taxon>
        <taxon>Ecdysozoa</taxon>
        <taxon>Nematoda</taxon>
        <taxon>Chromadorea</taxon>
        <taxon>Rhabditida</taxon>
        <taxon>Tylenchina</taxon>
        <taxon>Panagrolaimomorpha</taxon>
        <taxon>Strongyloidoidea</taxon>
        <taxon>Steinernematidae</taxon>
        <taxon>Steinernema</taxon>
    </lineage>
</organism>
<accession>A0A4U5M6X7</accession>
<feature type="compositionally biased region" description="Basic and acidic residues" evidence="1">
    <location>
        <begin position="55"/>
        <end position="81"/>
    </location>
</feature>
<name>A0A4U5M6X7_STECR</name>
<feature type="region of interest" description="Disordered" evidence="1">
    <location>
        <begin position="54"/>
        <end position="87"/>
    </location>
</feature>
<proteinExistence type="predicted"/>
<reference evidence="2 3" key="1">
    <citation type="journal article" date="2015" name="Genome Biol.">
        <title>Comparative genomics of Steinernema reveals deeply conserved gene regulatory networks.</title>
        <authorList>
            <person name="Dillman A.R."/>
            <person name="Macchietto M."/>
            <person name="Porter C.F."/>
            <person name="Rogers A."/>
            <person name="Williams B."/>
            <person name="Antoshechkin I."/>
            <person name="Lee M.M."/>
            <person name="Goodwin Z."/>
            <person name="Lu X."/>
            <person name="Lewis E.E."/>
            <person name="Goodrich-Blair H."/>
            <person name="Stock S.P."/>
            <person name="Adams B.J."/>
            <person name="Sternberg P.W."/>
            <person name="Mortazavi A."/>
        </authorList>
    </citation>
    <scope>NUCLEOTIDE SEQUENCE [LARGE SCALE GENOMIC DNA]</scope>
    <source>
        <strain evidence="2 3">ALL</strain>
    </source>
</reference>
<gene>
    <name evidence="2" type="ORF">L596_025137</name>
</gene>
<dbReference type="Proteomes" id="UP000298663">
    <property type="component" value="Unassembled WGS sequence"/>
</dbReference>
<evidence type="ECO:0000313" key="3">
    <source>
        <dbReference type="Proteomes" id="UP000298663"/>
    </source>
</evidence>
<reference evidence="2 3" key="2">
    <citation type="journal article" date="2019" name="G3 (Bethesda)">
        <title>Hybrid Assembly of the Genome of the Entomopathogenic Nematode Steinernema carpocapsae Identifies the X-Chromosome.</title>
        <authorList>
            <person name="Serra L."/>
            <person name="Macchietto M."/>
            <person name="Macias-Munoz A."/>
            <person name="McGill C.J."/>
            <person name="Rodriguez I.M."/>
            <person name="Rodriguez B."/>
            <person name="Murad R."/>
            <person name="Mortazavi A."/>
        </authorList>
    </citation>
    <scope>NUCLEOTIDE SEQUENCE [LARGE SCALE GENOMIC DNA]</scope>
    <source>
        <strain evidence="2 3">ALL</strain>
    </source>
</reference>